<keyword evidence="1 4" id="KW-0812">Transmembrane</keyword>
<evidence type="ECO:0000256" key="1">
    <source>
        <dbReference type="ARBA" id="ARBA00022692"/>
    </source>
</evidence>
<gene>
    <name evidence="5" type="ORF">APLA_LOCUS12970</name>
</gene>
<comment type="subcellular location">
    <subcellularLocation>
        <location evidence="4">Membrane</location>
        <topology evidence="4">Multi-pass membrane protein</topology>
    </subcellularLocation>
</comment>
<dbReference type="AlphaFoldDB" id="A0A8S1ASZ0"/>
<evidence type="ECO:0000256" key="2">
    <source>
        <dbReference type="ARBA" id="ARBA00022989"/>
    </source>
</evidence>
<feature type="transmembrane region" description="Helical" evidence="4">
    <location>
        <begin position="167"/>
        <end position="195"/>
    </location>
</feature>
<dbReference type="InterPro" id="IPR007274">
    <property type="entry name" value="Cop_transporter"/>
</dbReference>
<dbReference type="Pfam" id="PF04145">
    <property type="entry name" value="Ctr"/>
    <property type="match status" value="1"/>
</dbReference>
<organism evidence="5 6">
    <name type="scientific">Arctia plantaginis</name>
    <name type="common">Wood tiger moth</name>
    <name type="synonym">Phalaena plantaginis</name>
    <dbReference type="NCBI Taxonomy" id="874455"/>
    <lineage>
        <taxon>Eukaryota</taxon>
        <taxon>Metazoa</taxon>
        <taxon>Ecdysozoa</taxon>
        <taxon>Arthropoda</taxon>
        <taxon>Hexapoda</taxon>
        <taxon>Insecta</taxon>
        <taxon>Pterygota</taxon>
        <taxon>Neoptera</taxon>
        <taxon>Endopterygota</taxon>
        <taxon>Lepidoptera</taxon>
        <taxon>Glossata</taxon>
        <taxon>Ditrysia</taxon>
        <taxon>Noctuoidea</taxon>
        <taxon>Erebidae</taxon>
        <taxon>Arctiinae</taxon>
        <taxon>Arctia</taxon>
    </lineage>
</organism>
<keyword evidence="4" id="KW-0186">Copper</keyword>
<dbReference type="GO" id="GO:0005375">
    <property type="term" value="F:copper ion transmembrane transporter activity"/>
    <property type="evidence" value="ECO:0007669"/>
    <property type="project" value="UniProtKB-UniRule"/>
</dbReference>
<keyword evidence="3 4" id="KW-0472">Membrane</keyword>
<comment type="similarity">
    <text evidence="4">Belongs to the copper transporter (Ctr) (TC 1.A.56) family. SLC31A subfamily.</text>
</comment>
<evidence type="ECO:0000256" key="4">
    <source>
        <dbReference type="RuleBase" id="RU367022"/>
    </source>
</evidence>
<dbReference type="PANTHER" id="PTHR12483:SF115">
    <property type="entry name" value="COPPER TRANSPORT PROTEIN"/>
    <property type="match status" value="1"/>
</dbReference>
<name>A0A8S1ASZ0_ARCPL</name>
<dbReference type="EMBL" id="CADEBD010000344">
    <property type="protein sequence ID" value="CAB3249599.1"/>
    <property type="molecule type" value="Genomic_DNA"/>
</dbReference>
<sequence>MLLAYAEIYELFYRIHTRGVMEHVHDHAGMDHGSMDHGSMDHGSMDHGSMDHGMCGHDGHSHAMAFHSSVCQEILFSGWLTTNALELFGSAVAIFFAGVLYEGLKYFREALHARASTVTGDSRVNITKSECGNNGPCSGPAVVKYTMMSSGHVIQTFLHFIQSTTSYILMLVFMTYNVWLCLALVLGLAVGYFFFGWRKNNVVDVNEHCQ</sequence>
<evidence type="ECO:0000313" key="6">
    <source>
        <dbReference type="Proteomes" id="UP000494256"/>
    </source>
</evidence>
<dbReference type="PANTHER" id="PTHR12483">
    <property type="entry name" value="SOLUTE CARRIER FAMILY 31 COPPER TRANSPORTERS"/>
    <property type="match status" value="1"/>
</dbReference>
<comment type="caution">
    <text evidence="5">The sequence shown here is derived from an EMBL/GenBank/DDBJ whole genome shotgun (WGS) entry which is preliminary data.</text>
</comment>
<keyword evidence="4" id="KW-0813">Transport</keyword>
<keyword evidence="4" id="KW-0187">Copper transport</keyword>
<keyword evidence="4" id="KW-0406">Ion transport</keyword>
<dbReference type="Proteomes" id="UP000494256">
    <property type="component" value="Unassembled WGS sequence"/>
</dbReference>
<dbReference type="GO" id="GO:0016020">
    <property type="term" value="C:membrane"/>
    <property type="evidence" value="ECO:0007669"/>
    <property type="project" value="UniProtKB-SubCell"/>
</dbReference>
<evidence type="ECO:0000313" key="5">
    <source>
        <dbReference type="EMBL" id="CAB3249599.1"/>
    </source>
</evidence>
<reference evidence="5 6" key="1">
    <citation type="submission" date="2020-04" db="EMBL/GenBank/DDBJ databases">
        <authorList>
            <person name="Wallbank WR R."/>
            <person name="Pardo Diaz C."/>
            <person name="Kozak K."/>
            <person name="Martin S."/>
            <person name="Jiggins C."/>
            <person name="Moest M."/>
            <person name="Warren A I."/>
            <person name="Byers J.R.P. K."/>
            <person name="Montejo-Kovacevich G."/>
            <person name="Yen C E."/>
        </authorList>
    </citation>
    <scope>NUCLEOTIDE SEQUENCE [LARGE SCALE GENOMIC DNA]</scope>
</reference>
<proteinExistence type="inferred from homology"/>
<protein>
    <recommendedName>
        <fullName evidence="4">Copper transport protein</fullName>
    </recommendedName>
</protein>
<accession>A0A8S1ASZ0</accession>
<dbReference type="OrthoDB" id="1697690at2759"/>
<evidence type="ECO:0000256" key="3">
    <source>
        <dbReference type="ARBA" id="ARBA00023136"/>
    </source>
</evidence>
<keyword evidence="2 4" id="KW-1133">Transmembrane helix</keyword>